<feature type="region of interest" description="Disordered" evidence="1">
    <location>
        <begin position="1"/>
        <end position="75"/>
    </location>
</feature>
<feature type="compositionally biased region" description="Polar residues" evidence="1">
    <location>
        <begin position="55"/>
        <end position="73"/>
    </location>
</feature>
<dbReference type="Pfam" id="PF11064">
    <property type="entry name" value="DUF2865"/>
    <property type="match status" value="1"/>
</dbReference>
<organism evidence="2 3">
    <name type="scientific">Aquamicrobium zhengzhouense</name>
    <dbReference type="NCBI Taxonomy" id="2781738"/>
    <lineage>
        <taxon>Bacteria</taxon>
        <taxon>Pseudomonadati</taxon>
        <taxon>Pseudomonadota</taxon>
        <taxon>Alphaproteobacteria</taxon>
        <taxon>Hyphomicrobiales</taxon>
        <taxon>Phyllobacteriaceae</taxon>
        <taxon>Aquamicrobium</taxon>
    </lineage>
</organism>
<sequence length="237" mass="25908">MNLAELQRTRASLGGSNSRQERNRVLKQVQDHGCRSTSSRLATGPKVRDNEAGQPKTQPGQPSQRAGSSNNPKGNLRTMCVRTCDGYFFPISWSVSARAFDRDTFLCANMCPGVEVELYYHRVPHEESDRMVSAATGLPYTQMPFAFRYKRPQLETRAECSCGRPAASAATGGYTIIGGSYGASDTLSELKGSVIAFGSPKLHHQPSERAGEPVLPAMPTVEERTIRVVGPEFLPDQ</sequence>
<dbReference type="InterPro" id="IPR021293">
    <property type="entry name" value="DUF2865"/>
</dbReference>
<evidence type="ECO:0000313" key="2">
    <source>
        <dbReference type="EMBL" id="MBI1619575.1"/>
    </source>
</evidence>
<comment type="caution">
    <text evidence="2">The sequence shown here is derived from an EMBL/GenBank/DDBJ whole genome shotgun (WGS) entry which is preliminary data.</text>
</comment>
<evidence type="ECO:0000313" key="3">
    <source>
        <dbReference type="Proteomes" id="UP000601789"/>
    </source>
</evidence>
<dbReference type="Proteomes" id="UP000601789">
    <property type="component" value="Unassembled WGS sequence"/>
</dbReference>
<protein>
    <submittedName>
        <fullName evidence="2">DUF2865 domain-containing protein</fullName>
    </submittedName>
</protein>
<reference evidence="2 3" key="1">
    <citation type="submission" date="2020-10" db="EMBL/GenBank/DDBJ databases">
        <title>Aquamicrobium zhengzhouensis sp. nov., a exopolysaccharide producing bacterium isolated from farmland soil.</title>
        <authorList>
            <person name="Wang X."/>
        </authorList>
    </citation>
    <scope>NUCLEOTIDE SEQUENCE [LARGE SCALE GENOMIC DNA]</scope>
    <source>
        <strain evidence="3">cd-1</strain>
    </source>
</reference>
<proteinExistence type="predicted"/>
<feature type="compositionally biased region" description="Basic and acidic residues" evidence="1">
    <location>
        <begin position="19"/>
        <end position="34"/>
    </location>
</feature>
<dbReference type="EMBL" id="JADGMQ010000001">
    <property type="protein sequence ID" value="MBI1619575.1"/>
    <property type="molecule type" value="Genomic_DNA"/>
</dbReference>
<evidence type="ECO:0000256" key="1">
    <source>
        <dbReference type="SAM" id="MobiDB-lite"/>
    </source>
</evidence>
<accession>A0ABS0S8F4</accession>
<keyword evidence="3" id="KW-1185">Reference proteome</keyword>
<name>A0ABS0S8F4_9HYPH</name>
<gene>
    <name evidence="2" type="ORF">IOD40_02690</name>
</gene>